<dbReference type="InterPro" id="IPR046947">
    <property type="entry name" value="LytR-like"/>
</dbReference>
<dbReference type="Proteomes" id="UP000352698">
    <property type="component" value="Unassembled WGS sequence"/>
</dbReference>
<evidence type="ECO:0000256" key="2">
    <source>
        <dbReference type="ARBA" id="ARBA00023012"/>
    </source>
</evidence>
<evidence type="ECO:0000256" key="3">
    <source>
        <dbReference type="ARBA" id="ARBA00023159"/>
    </source>
</evidence>
<dbReference type="GO" id="GO:0000156">
    <property type="term" value="F:phosphorelay response regulator activity"/>
    <property type="evidence" value="ECO:0007669"/>
    <property type="project" value="InterPro"/>
</dbReference>
<keyword evidence="3" id="KW-0010">Activator</keyword>
<dbReference type="PANTHER" id="PTHR37299">
    <property type="entry name" value="TRANSCRIPTIONAL REGULATOR-RELATED"/>
    <property type="match status" value="1"/>
</dbReference>
<reference evidence="6 8" key="2">
    <citation type="submission" date="2019-05" db="EMBL/GenBank/DDBJ databases">
        <authorList>
            <consortium name="Pathogen Informatics"/>
        </authorList>
    </citation>
    <scope>NUCLEOTIDE SEQUENCE [LARGE SCALE GENOMIC DNA]</scope>
    <source>
        <strain evidence="6 8">NCTC12204</strain>
    </source>
</reference>
<keyword evidence="2" id="KW-0902">Two-component regulatory system</keyword>
<accession>A0A2U2P8V6</accession>
<dbReference type="Pfam" id="PF04397">
    <property type="entry name" value="LytTR"/>
    <property type="match status" value="1"/>
</dbReference>
<comment type="caution">
    <text evidence="5">The sequence shown here is derived from an EMBL/GenBank/DDBJ whole genome shotgun (WGS) entry which is preliminary data.</text>
</comment>
<evidence type="ECO:0000256" key="1">
    <source>
        <dbReference type="ARBA" id="ARBA00022490"/>
    </source>
</evidence>
<evidence type="ECO:0000313" key="7">
    <source>
        <dbReference type="Proteomes" id="UP000253498"/>
    </source>
</evidence>
<dbReference type="EMBL" id="CABEEP010000001">
    <property type="protein sequence ID" value="VTQ65176.1"/>
    <property type="molecule type" value="Genomic_DNA"/>
</dbReference>
<dbReference type="EMBL" id="LESJ01000004">
    <property type="protein sequence ID" value="RBT69353.1"/>
    <property type="molecule type" value="Genomic_DNA"/>
</dbReference>
<dbReference type="GO" id="GO:0003677">
    <property type="term" value="F:DNA binding"/>
    <property type="evidence" value="ECO:0007669"/>
    <property type="project" value="InterPro"/>
</dbReference>
<dbReference type="Gene3D" id="2.40.50.1020">
    <property type="entry name" value="LytTr DNA-binding domain"/>
    <property type="match status" value="1"/>
</dbReference>
<dbReference type="InterPro" id="IPR011006">
    <property type="entry name" value="CheY-like_superfamily"/>
</dbReference>
<sequence length="252" mass="29790">MKVYYIEDNVFHQEEFRKQYNRSANLAAISLTIPLPSQLEKFYADLDFMPIQDSDIFIVDIELNRFHSGIDFSKKIRQRNHSCYILFLTNDTTKGMEIINQNIRADKYYSKKDIMEAVNGLEELLFNHSNLQQGQSKLIKIESLSKIYLIDPKEVNYLSKITGSRSTIEFFCQTEFFLIHGKIEELKQTFQNFHFFNDLKSYSINPANIKLVDKKNNEIVFKNDDTLILSRRSIKKLVDFMEHLKNENHLVH</sequence>
<feature type="domain" description="HTH LytTR-type" evidence="4">
    <location>
        <begin position="139"/>
        <end position="243"/>
    </location>
</feature>
<evidence type="ECO:0000313" key="8">
    <source>
        <dbReference type="Proteomes" id="UP000352698"/>
    </source>
</evidence>
<proteinExistence type="predicted"/>
<dbReference type="InterPro" id="IPR007492">
    <property type="entry name" value="LytTR_DNA-bd_dom"/>
</dbReference>
<dbReference type="SUPFAM" id="SSF52172">
    <property type="entry name" value="CheY-like"/>
    <property type="match status" value="1"/>
</dbReference>
<dbReference type="Proteomes" id="UP000253498">
    <property type="component" value="Unassembled WGS sequence"/>
</dbReference>
<protein>
    <submittedName>
        <fullName evidence="6">Response regulator</fullName>
    </submittedName>
</protein>
<reference evidence="5 7" key="1">
    <citation type="submission" date="2015-06" db="EMBL/GenBank/DDBJ databases">
        <title>The Genome Sequence of Enterococcus hirae 88EA1.</title>
        <authorList>
            <consortium name="The Broad Institute Genomics Platform"/>
            <consortium name="The Broad Institute Genome Sequencing Center for Infectious Disease"/>
            <person name="Earl A.M."/>
            <person name="Van Tyne D."/>
            <person name="Lebreton F."/>
            <person name="Saavedra J.T."/>
            <person name="Gilmore M.S."/>
            <person name="Manson McGuire A."/>
            <person name="Clock S."/>
            <person name="Crupain M."/>
            <person name="Rangan U."/>
            <person name="Young S."/>
            <person name="Abouelleil A."/>
            <person name="Cao P."/>
            <person name="Chapman S.B."/>
            <person name="Griggs A."/>
            <person name="Priest M."/>
            <person name="Shea T."/>
            <person name="Wortman J."/>
            <person name="Nusbaum C."/>
            <person name="Birren B."/>
        </authorList>
    </citation>
    <scope>NUCLEOTIDE SEQUENCE [LARGE SCALE GENOMIC DNA]</scope>
    <source>
        <strain evidence="5 7">88EA1</strain>
    </source>
</reference>
<dbReference type="PANTHER" id="PTHR37299:SF3">
    <property type="entry name" value="STAGE 0 SPORULATION PROTEIN A HOMOLOG"/>
    <property type="match status" value="1"/>
</dbReference>
<evidence type="ECO:0000313" key="6">
    <source>
        <dbReference type="EMBL" id="VTQ65176.1"/>
    </source>
</evidence>
<dbReference type="Gene3D" id="3.40.50.2300">
    <property type="match status" value="1"/>
</dbReference>
<evidence type="ECO:0000313" key="5">
    <source>
        <dbReference type="EMBL" id="RBT69353.1"/>
    </source>
</evidence>
<name>A0A2U2P8V6_ENTHR</name>
<dbReference type="PROSITE" id="PS50930">
    <property type="entry name" value="HTH_LYTTR"/>
    <property type="match status" value="1"/>
</dbReference>
<gene>
    <name evidence="5" type="ORF">EB03_01023</name>
    <name evidence="6" type="ORF">NCTC12204_01666</name>
</gene>
<evidence type="ECO:0000259" key="4">
    <source>
        <dbReference type="PROSITE" id="PS50930"/>
    </source>
</evidence>
<keyword evidence="1" id="KW-0963">Cytoplasm</keyword>
<dbReference type="SMART" id="SM00850">
    <property type="entry name" value="LytTR"/>
    <property type="match status" value="1"/>
</dbReference>
<organism evidence="5 7">
    <name type="scientific">Enterococcus hirae</name>
    <dbReference type="NCBI Taxonomy" id="1354"/>
    <lineage>
        <taxon>Bacteria</taxon>
        <taxon>Bacillati</taxon>
        <taxon>Bacillota</taxon>
        <taxon>Bacilli</taxon>
        <taxon>Lactobacillales</taxon>
        <taxon>Enterococcaceae</taxon>
        <taxon>Enterococcus</taxon>
    </lineage>
</organism>
<dbReference type="AlphaFoldDB" id="A0A2U2P8V6"/>